<keyword evidence="1" id="KW-1133">Transmembrane helix</keyword>
<dbReference type="EMBL" id="FMIO01000318">
    <property type="protein sequence ID" value="SCL90390.1"/>
    <property type="molecule type" value="Genomic_DNA"/>
</dbReference>
<name>A0A1D3L9I8_PLACE</name>
<evidence type="ECO:0000313" key="2">
    <source>
        <dbReference type="EMBL" id="SCL90390.1"/>
    </source>
</evidence>
<dbReference type="Pfam" id="PF06022">
    <property type="entry name" value="Cir_Bir_Yir"/>
    <property type="match status" value="1"/>
</dbReference>
<evidence type="ECO:0000313" key="3">
    <source>
        <dbReference type="Proteomes" id="UP000195879"/>
    </source>
</evidence>
<sequence length="301" mass="35209">MTEDMCRKFISVWADFSDQLDKGNYKFNDDGYCEALFTDNKCNTDFDKINAVCFWLFKQVMLDSSSSSIKEKINIDIVHYIMTWLIYMLRLKDDDKTDNVTKFNNKCINYDMNYINSIKDTNAYKTYKGLIDSKLYLMNTGIKDISKFYDAFRSLCNMYNEFNEDNPVCSTYLVKANEFVQKYNELNNASDITKDSLYYELLSTLSNDYDNFKKKCDNDQYINFPILSPIKKAQSSALSYDVASSSSSIASKLIPALLICSIPIFLVIAYKYSLFGFDKRLNKQYLREKVKKIKKKMNDYI</sequence>
<proteinExistence type="predicted"/>
<evidence type="ECO:0000256" key="1">
    <source>
        <dbReference type="SAM" id="Phobius"/>
    </source>
</evidence>
<accession>A0A1D3L9I8</accession>
<organism evidence="2 3">
    <name type="scientific">Plasmodium chabaudi adami</name>
    <dbReference type="NCBI Taxonomy" id="5826"/>
    <lineage>
        <taxon>Eukaryota</taxon>
        <taxon>Sar</taxon>
        <taxon>Alveolata</taxon>
        <taxon>Apicomplexa</taxon>
        <taxon>Aconoidasida</taxon>
        <taxon>Haemosporida</taxon>
        <taxon>Plasmodiidae</taxon>
        <taxon>Plasmodium</taxon>
        <taxon>Plasmodium (Vinckeia)</taxon>
    </lineage>
</organism>
<gene>
    <name evidence="2" type="ORF">PCHDK_000521500</name>
</gene>
<feature type="transmembrane region" description="Helical" evidence="1">
    <location>
        <begin position="253"/>
        <end position="274"/>
    </location>
</feature>
<dbReference type="AlphaFoldDB" id="A0A1D3L9I8"/>
<keyword evidence="1" id="KW-0472">Membrane</keyword>
<dbReference type="NCBIfam" id="TIGR01590">
    <property type="entry name" value="yir-bir-cir_Pla"/>
    <property type="match status" value="1"/>
</dbReference>
<keyword evidence="1" id="KW-0812">Transmembrane</keyword>
<dbReference type="Proteomes" id="UP000195879">
    <property type="component" value="Unassembled WGS sequence"/>
</dbReference>
<reference evidence="2 3" key="1">
    <citation type="submission" date="2016-08" db="EMBL/GenBank/DDBJ databases">
        <authorList>
            <consortium name="Pathogen Informatics"/>
        </authorList>
    </citation>
    <scope>NUCLEOTIDE SEQUENCE [LARGE SCALE GENOMIC DNA]</scope>
    <source>
        <strain evidence="2 3">DK</strain>
    </source>
</reference>
<protein>
    <submittedName>
        <fullName evidence="2">CIR protein</fullName>
    </submittedName>
</protein>
<dbReference type="InterPro" id="IPR006477">
    <property type="entry name" value="Yir_bir_cir"/>
</dbReference>